<dbReference type="GO" id="GO:0005509">
    <property type="term" value="F:calcium ion binding"/>
    <property type="evidence" value="ECO:0007669"/>
    <property type="project" value="InterPro"/>
</dbReference>
<dbReference type="InterPro" id="IPR011641">
    <property type="entry name" value="Tyr-kin_ephrin_A/B_rcpt-like"/>
</dbReference>
<evidence type="ECO:0000256" key="2">
    <source>
        <dbReference type="SAM" id="MobiDB-lite"/>
    </source>
</evidence>
<dbReference type="InterPro" id="IPR039181">
    <property type="entry name" value="Elapor1/2"/>
</dbReference>
<dbReference type="GO" id="GO:0016020">
    <property type="term" value="C:membrane"/>
    <property type="evidence" value="ECO:0007669"/>
    <property type="project" value="TreeGrafter"/>
</dbReference>
<dbReference type="EMBL" id="CAMXCT010001079">
    <property type="protein sequence ID" value="CAI3986404.1"/>
    <property type="molecule type" value="Genomic_DNA"/>
</dbReference>
<dbReference type="InterPro" id="IPR011992">
    <property type="entry name" value="EF-hand-dom_pair"/>
</dbReference>
<evidence type="ECO:0000313" key="4">
    <source>
        <dbReference type="EMBL" id="CAI3986404.1"/>
    </source>
</evidence>
<dbReference type="InterPro" id="IPR018247">
    <property type="entry name" value="EF_Hand_1_Ca_BS"/>
</dbReference>
<feature type="domain" description="EF-hand" evidence="3">
    <location>
        <begin position="1672"/>
        <end position="1707"/>
    </location>
</feature>
<evidence type="ECO:0000313" key="5">
    <source>
        <dbReference type="EMBL" id="CAL4773716.1"/>
    </source>
</evidence>
<comment type="caution">
    <text evidence="4">The sequence shown here is derived from an EMBL/GenBank/DDBJ whole genome shotgun (WGS) entry which is preliminary data.</text>
</comment>
<protein>
    <submittedName>
        <fullName evidence="5">Endosome/lysosome-associated apoptosis and autophagy regulator family member 2 (Estrogen-induced gene 121-like protein) (HEIG121L)</fullName>
    </submittedName>
</protein>
<accession>A0A9P1FR34</accession>
<dbReference type="PROSITE" id="PS50222">
    <property type="entry name" value="EF_HAND_2"/>
    <property type="match status" value="1"/>
</dbReference>
<dbReference type="SMART" id="SM01411">
    <property type="entry name" value="Ephrin_rec_like"/>
    <property type="match status" value="3"/>
</dbReference>
<name>A0A9P1FR34_9DINO</name>
<evidence type="ECO:0000259" key="3">
    <source>
        <dbReference type="PROSITE" id="PS50222"/>
    </source>
</evidence>
<dbReference type="Gene3D" id="1.10.238.10">
    <property type="entry name" value="EF-hand"/>
    <property type="match status" value="1"/>
</dbReference>
<evidence type="ECO:0000256" key="1">
    <source>
        <dbReference type="ARBA" id="ARBA00022837"/>
    </source>
</evidence>
<dbReference type="Gene3D" id="2.10.50.10">
    <property type="entry name" value="Tumor Necrosis Factor Receptor, subunit A, domain 2"/>
    <property type="match status" value="1"/>
</dbReference>
<dbReference type="Pfam" id="PF07699">
    <property type="entry name" value="Ephrin_rec_like"/>
    <property type="match status" value="1"/>
</dbReference>
<dbReference type="SUPFAM" id="SSF57184">
    <property type="entry name" value="Growth factor receptor domain"/>
    <property type="match status" value="1"/>
</dbReference>
<proteinExistence type="predicted"/>
<keyword evidence="6" id="KW-1185">Reference proteome</keyword>
<dbReference type="PROSITE" id="PS00018">
    <property type="entry name" value="EF_HAND_1"/>
    <property type="match status" value="1"/>
</dbReference>
<dbReference type="InterPro" id="IPR002048">
    <property type="entry name" value="EF_hand_dom"/>
</dbReference>
<dbReference type="InterPro" id="IPR009030">
    <property type="entry name" value="Growth_fac_rcpt_cys_sf"/>
</dbReference>
<dbReference type="PANTHER" id="PTHR22727">
    <property type="entry name" value="PROTEIN CBG13728"/>
    <property type="match status" value="1"/>
</dbReference>
<reference evidence="5 6" key="2">
    <citation type="submission" date="2024-05" db="EMBL/GenBank/DDBJ databases">
        <authorList>
            <person name="Chen Y."/>
            <person name="Shah S."/>
            <person name="Dougan E. K."/>
            <person name="Thang M."/>
            <person name="Chan C."/>
        </authorList>
    </citation>
    <scope>NUCLEOTIDE SEQUENCE [LARGE SCALE GENOMIC DNA]</scope>
</reference>
<dbReference type="Proteomes" id="UP001152797">
    <property type="component" value="Unassembled WGS sequence"/>
</dbReference>
<keyword evidence="1" id="KW-0106">Calcium</keyword>
<sequence length="1984" mass="217868">MAHLVLALLWGVNAAPVLRSCHDADWRFAFGKCREDTRNVYPYVRFCKPDAPVAPLLDVPCKQSCPAGQHLGVKMKNSRAQLQCIDCPAGKFSLGGGLLISGVAGDWHKSWPVGLRSSCSYQLPDGSMQHGKGSTTGLSGTCEMQILAPEAVAGKYLIRALLPARPARAGRLQAPVARLLLAPGDRRLCTRPKRSELSAFGHPRLLQSKTRQRPMNGRGPGGPHAQAAPLFRHFWLLAVMGGCPISTKASAAAAIGAEGVLLAAPAAVAFGAGDMYRPPNRSGTRNMNLTRLAASFVMLEDRDSQLLASGISTLQEGILINNTAMHACAAVKPAARRPRTPVTPGLGAEPVEFGCEPWVPDELGTSIHSGENRNFNRVVSTLELMVNIVREHGYVLFRYQVDSEEGYDGLRFEVDWSEALPQISRQLTWRELRVNLTQGSHFLRWQYVKDSSDAGGMDRAQLQLVQVIGTSFSDLECFHCHGSGTHSAGGADHCNACGPNQYLVHDGADLSQCRPCPAGRWSMPGTVGVGSCMALRNCTERDVKVSLTTCIKGKQQQKRSWLEPVRCDVNATGAHSLLSSGKIQPCTACEPNTARASSGTGACRPKSLTCPAGEFSVTQLVLENWDEWPLNLSQQVITATGEELGNDTIPGGWKLRPNQEAGIGIERLILGELESRLHLDVKVLLSPGRLEFILEVSPQSEWGSDVQFLLDNVEASHVYGLQMNRSSTPRQWRRIQVSAPLYPGLHRLTWRCLYPVQGDTSNSAVRLKRVSVEGVEGGGAIRCQGCPPAQEVVRPEGTSCQSCRAGFYFKEATRRCQICPPGFFAAAPGATQCTKCPKGTYSVFGRTCTAKVMLTATDKASKAHAAEQAKTKTPPQQVVFNASAAIQHWKQTTTGLNGPFLVAGRKFLIDVERPIESDEGQAFFWELRNQACGSNVSSLMSITAPVAAPQALATPIGIYLSAVEAVANENVRGVRFSWVKSPGAAFINTTNPFDLKATLKNIVACPAGMAAPAEALLSASLLLRCDATAPLKSLARKDANGNIHLDGLRVAGSALPKIFGCGRLDLEWPTLMACPPCQVQDFAAQRTACDNTGWRTVSFKQMRPCVGGMRAPPGYQETCDGKDVRSVVKGMGQAQPKKGKGTKQVQEPPPTKVSAPSRAQRWQWQVVAALAGCSSESEAEAAILQPLDEELQLASEGDLFAEVEKMIFHGWWNASRAAVLQGRKERIDLTAPVRRSVAEVKQQAEELLRWLDPNYAHPAPTLMAFQWAQNASAVTVAARFAHKWEAPGANLAVYSTDKGQGHVNKERTEALVKQLLTVSMVNHTVEAEILAKVQNSRKRFTLSLRLFDETVPDASGWSVVFRKAAGSMQMSRGAEIPELHFQMRKRWAEDWPWLPVRKLPRLTREDGLEPGAPGKRLESSLTCRESASFYCPSSKSCVAVCSSCQDFPREKLRCTQDLSSLQAVRTPMEASFQDEDLSPASVAGLVRWNFSAELLQAEALALCWAPSQESKERQGASLVTWSSQLADDQPSLHVPNGTSLRAGQHFSLVVLDGLPTQETDDMCQENVVATAVVQDHWKPQILSAKLHFQDVAPKEMQLMGDVRLHFEAKPAAMPTAVLLRWGGQSGPKGPRSWRLLGESWTSWRDISDELEMVGETKVIRELLFQGVPVRKSTGTSAMKLFRQLDRDRDGFMGKSELSGLLLAFDKKCRAAVLAEAFRRFGLDQKPCISEEMFISCWEVAEEAFEEPGLPMQFCWMPGPPGRRLHRDESAQLLELVQSNVKNVPMDSNDLEFLIPGHPEAVWAREMYLSYYEKHTERLEGLMHRAQAAHSHARSKEAFYFSLLDDQCAMISSEFYVWRIRSPGLLNSYLHRRESEGPRAEQLAWHGASGDLHQQALQGGELRPSGQMLNGLQPWMLASQPMQTFGKGPEWTVFYLCLVRVKESEMTRSSMVFEDGRVLPPDFLLGLYCLVHPSIWHTWPSGEWP</sequence>
<evidence type="ECO:0000313" key="6">
    <source>
        <dbReference type="Proteomes" id="UP001152797"/>
    </source>
</evidence>
<reference evidence="4" key="1">
    <citation type="submission" date="2022-10" db="EMBL/GenBank/DDBJ databases">
        <authorList>
            <person name="Chen Y."/>
            <person name="Dougan E. K."/>
            <person name="Chan C."/>
            <person name="Rhodes N."/>
            <person name="Thang M."/>
        </authorList>
    </citation>
    <scope>NUCLEOTIDE SEQUENCE</scope>
</reference>
<dbReference type="PANTHER" id="PTHR22727:SF15">
    <property type="entry name" value="MRH DOMAIN-CONTAINING PROTEIN"/>
    <property type="match status" value="1"/>
</dbReference>
<feature type="region of interest" description="Disordered" evidence="2">
    <location>
        <begin position="200"/>
        <end position="223"/>
    </location>
</feature>
<dbReference type="EMBL" id="CAMXCT030001079">
    <property type="protein sequence ID" value="CAL4773716.1"/>
    <property type="molecule type" value="Genomic_DNA"/>
</dbReference>
<dbReference type="EMBL" id="CAMXCT020001079">
    <property type="protein sequence ID" value="CAL1139779.1"/>
    <property type="molecule type" value="Genomic_DNA"/>
</dbReference>
<feature type="region of interest" description="Disordered" evidence="2">
    <location>
        <begin position="1130"/>
        <end position="1158"/>
    </location>
</feature>
<dbReference type="OrthoDB" id="441817at2759"/>
<organism evidence="4">
    <name type="scientific">Cladocopium goreaui</name>
    <dbReference type="NCBI Taxonomy" id="2562237"/>
    <lineage>
        <taxon>Eukaryota</taxon>
        <taxon>Sar</taxon>
        <taxon>Alveolata</taxon>
        <taxon>Dinophyceae</taxon>
        <taxon>Suessiales</taxon>
        <taxon>Symbiodiniaceae</taxon>
        <taxon>Cladocopium</taxon>
    </lineage>
</organism>
<dbReference type="SUPFAM" id="SSF47473">
    <property type="entry name" value="EF-hand"/>
    <property type="match status" value="1"/>
</dbReference>
<gene>
    <name evidence="4" type="ORF">C1SCF055_LOCUS13760</name>
</gene>